<feature type="non-terminal residue" evidence="1">
    <location>
        <position position="220"/>
    </location>
</feature>
<dbReference type="AlphaFoldDB" id="X1W1R9"/>
<gene>
    <name evidence="1" type="ORF">S12H4_55656</name>
</gene>
<organism evidence="1">
    <name type="scientific">marine sediment metagenome</name>
    <dbReference type="NCBI Taxonomy" id="412755"/>
    <lineage>
        <taxon>unclassified sequences</taxon>
        <taxon>metagenomes</taxon>
        <taxon>ecological metagenomes</taxon>
    </lineage>
</organism>
<protein>
    <submittedName>
        <fullName evidence="1">Uncharacterized protein</fullName>
    </submittedName>
</protein>
<reference evidence="1" key="1">
    <citation type="journal article" date="2014" name="Front. Microbiol.">
        <title>High frequency of phylogenetically diverse reductive dehalogenase-homologous genes in deep subseafloor sedimentary metagenomes.</title>
        <authorList>
            <person name="Kawai M."/>
            <person name="Futagami T."/>
            <person name="Toyoda A."/>
            <person name="Takaki Y."/>
            <person name="Nishi S."/>
            <person name="Hori S."/>
            <person name="Arai W."/>
            <person name="Tsubouchi T."/>
            <person name="Morono Y."/>
            <person name="Uchiyama I."/>
            <person name="Ito T."/>
            <person name="Fujiyama A."/>
            <person name="Inagaki F."/>
            <person name="Takami H."/>
        </authorList>
    </citation>
    <scope>NUCLEOTIDE SEQUENCE</scope>
    <source>
        <strain evidence="1">Expedition CK06-06</strain>
    </source>
</reference>
<accession>X1W1R9</accession>
<dbReference type="EMBL" id="BARW01035726">
    <property type="protein sequence ID" value="GAJ22435.1"/>
    <property type="molecule type" value="Genomic_DNA"/>
</dbReference>
<proteinExistence type="predicted"/>
<sequence length="220" mass="26047">QNSPFEDGKEASKVMPTPADIVMFLAHEVFEKDMIEKYKLDSEWETIDKEYAKKIGLDEDTLKNYWRNHWVHPSLSSVYDMLHRDLITEKDVAEYYRLVEVPEYWRDNLTELSWDMPNRIEIRMMARYLDLDKAFVKDMLKKAGLHADYRDAGADFMLVMGLQGYWSTMYRNGWLTSEGLLAEIEAKELDPVIAERVYKYIVKAEKPARMEETRKLTRAL</sequence>
<evidence type="ECO:0000313" key="1">
    <source>
        <dbReference type="EMBL" id="GAJ22435.1"/>
    </source>
</evidence>
<comment type="caution">
    <text evidence="1">The sequence shown here is derived from an EMBL/GenBank/DDBJ whole genome shotgun (WGS) entry which is preliminary data.</text>
</comment>
<feature type="non-terminal residue" evidence="1">
    <location>
        <position position="1"/>
    </location>
</feature>
<name>X1W1R9_9ZZZZ</name>